<organism evidence="2 3">
    <name type="scientific">Paenibacillus lautus</name>
    <name type="common">Bacillus lautus</name>
    <dbReference type="NCBI Taxonomy" id="1401"/>
    <lineage>
        <taxon>Bacteria</taxon>
        <taxon>Bacillati</taxon>
        <taxon>Bacillota</taxon>
        <taxon>Bacilli</taxon>
        <taxon>Bacillales</taxon>
        <taxon>Paenibacillaceae</taxon>
        <taxon>Paenibacillus</taxon>
    </lineage>
</organism>
<keyword evidence="1" id="KW-1133">Transmembrane helix</keyword>
<proteinExistence type="predicted"/>
<gene>
    <name evidence="2" type="ORF">D5F53_33200</name>
</gene>
<feature type="transmembrane region" description="Helical" evidence="1">
    <location>
        <begin position="6"/>
        <end position="25"/>
    </location>
</feature>
<accession>A0A385U0E1</accession>
<dbReference type="Proteomes" id="UP000266552">
    <property type="component" value="Plasmid pAZOPL1"/>
</dbReference>
<protein>
    <submittedName>
        <fullName evidence="2">Uncharacterized protein</fullName>
    </submittedName>
</protein>
<geneLocation type="plasmid" evidence="2 3">
    <name>pAZOPL1</name>
</geneLocation>
<dbReference type="AlphaFoldDB" id="A0A385U0E1"/>
<dbReference type="KEGG" id="plw:D5F53_33200"/>
<keyword evidence="1" id="KW-0472">Membrane</keyword>
<name>A0A385U0E1_PAELA</name>
<keyword evidence="3" id="KW-1185">Reference proteome</keyword>
<evidence type="ECO:0000313" key="2">
    <source>
        <dbReference type="EMBL" id="AYB48172.1"/>
    </source>
</evidence>
<dbReference type="EMBL" id="CP032413">
    <property type="protein sequence ID" value="AYB48172.1"/>
    <property type="molecule type" value="Genomic_DNA"/>
</dbReference>
<evidence type="ECO:0000256" key="1">
    <source>
        <dbReference type="SAM" id="Phobius"/>
    </source>
</evidence>
<evidence type="ECO:0000313" key="3">
    <source>
        <dbReference type="Proteomes" id="UP000266552"/>
    </source>
</evidence>
<reference evidence="2 3" key="1">
    <citation type="submission" date="2018-09" db="EMBL/GenBank/DDBJ databases">
        <title>Genome Sequence of Paenibacillus lautus Strain E7593-69, Azo Dye-Degrading Bacteria, Isolated from Commercial Tattoo Inks.</title>
        <authorList>
            <person name="Nho S.W."/>
            <person name="Kim S.-J."/>
            <person name="Kweon O."/>
            <person name="Cerniglia C.E."/>
        </authorList>
    </citation>
    <scope>NUCLEOTIDE SEQUENCE [LARGE SCALE GENOMIC DNA]</scope>
    <source>
        <strain evidence="2 3">E7593-69</strain>
        <plasmid evidence="2 3">pAZOPL1</plasmid>
    </source>
</reference>
<sequence>MSSRTIAWLFTITIILFLLTNLFMFDNISKKTFFERVSSEMTITSKLRMGSSRLPRTIYTWKGDLSNVGADDDTGR</sequence>
<keyword evidence="1" id="KW-0812">Transmembrane</keyword>
<keyword evidence="2" id="KW-0614">Plasmid</keyword>